<evidence type="ECO:0000313" key="1">
    <source>
        <dbReference type="EMBL" id="WYW15175.1"/>
    </source>
</evidence>
<dbReference type="EMBL" id="CP150484">
    <property type="protein sequence ID" value="WYW15175.1"/>
    <property type="molecule type" value="Genomic_DNA"/>
</dbReference>
<reference evidence="1" key="1">
    <citation type="submission" date="2023-10" db="EMBL/GenBank/DDBJ databases">
        <title>Whole genome sequencing of actinobacterial strain Amycolatopsis sp. (BCA-696) identifies the underlying plant growth-promoting genes.</title>
        <authorList>
            <person name="Gandham P."/>
            <person name="Vadla N."/>
            <person name="Saji A."/>
            <person name="Srinivas V."/>
            <person name="Ruperao P."/>
            <person name="Selvanayagam S."/>
            <person name="Saxena R.K."/>
            <person name="Rathore A."/>
            <person name="Gopalakrishnan S."/>
            <person name="Thakur V."/>
        </authorList>
    </citation>
    <scope>NUCLEOTIDE SEQUENCE</scope>
    <source>
        <strain evidence="1">BCA-696</strain>
    </source>
</reference>
<dbReference type="Proteomes" id="UP001456344">
    <property type="component" value="Chromosome"/>
</dbReference>
<keyword evidence="1" id="KW-0808">Transferase</keyword>
<sequence>MTSLYTAGIVTPGRPVGHRYELRGWTTGVGGAGEMSVSFGRVSTTVVPDDCPDAPEGAFGWRAVPHGWLPVGRHDVVVYGPGQRVLSTATVHIGTLPGEEPLWIGEITTPPSGQVTDAQVVYVSGWALLQGRAPSLIEVQVEGGGTVRARTRLPREDVHPALPGFVDAEVSGFEAWVPVDLPEGTERTLSLRVRFRTEGIGEHVSPRHTFTLRHAEADPDEAALADELTTETARVLARTTVPSDPRHALIFTHSLAVGGGQLWLQELLGRLVRDHGWRVDLVTAVDGPLRAECRELGVPVHVTTHYRTSSVPEYEGHVAELARFAKLSGAGVALVNTLGGFPAADAAKRAGLPTAWVIHESFSLPTFAFHNWGPNKPPSAVWRRWESTLAETDMLLFVADSTREMFLPYSKPERCRTVRYGTPMWTLGGRTPAETRRRARSDLGYSPDDVVLVNVGITESRKGQAPLLSAMRRIRRVHPAVKLSIIGLHPTPYGLAMRRTVERTGLGKAVDLVPIQPDPMRWLHAADLFVNNSDVESLPRSILEAVSCGVPVAATDVFGAREMLVDGESGWLFETNDVDALTATLLRALGTPPARRREMAEAAYEKLLPWLDPAGYAREYSEILTDLALSGRHSAGGDRA</sequence>
<gene>
    <name evidence="1" type="ORF">LCL61_06370</name>
</gene>
<accession>A0ACD5B759</accession>
<protein>
    <submittedName>
        <fullName evidence="1">Glycosyltransferase family 4 protein</fullName>
        <ecNumber evidence="1">2.4.-.-</ecNumber>
    </submittedName>
</protein>
<proteinExistence type="predicted"/>
<organism evidence="1 2">
    <name type="scientific">Amycolatopsis coloradensis</name>
    <dbReference type="NCBI Taxonomy" id="76021"/>
    <lineage>
        <taxon>Bacteria</taxon>
        <taxon>Bacillati</taxon>
        <taxon>Actinomycetota</taxon>
        <taxon>Actinomycetes</taxon>
        <taxon>Pseudonocardiales</taxon>
        <taxon>Pseudonocardiaceae</taxon>
        <taxon>Amycolatopsis</taxon>
    </lineage>
</organism>
<keyword evidence="1" id="KW-0328">Glycosyltransferase</keyword>
<name>A0ACD5B759_9PSEU</name>
<evidence type="ECO:0000313" key="2">
    <source>
        <dbReference type="Proteomes" id="UP001456344"/>
    </source>
</evidence>
<keyword evidence="2" id="KW-1185">Reference proteome</keyword>
<dbReference type="EC" id="2.4.-.-" evidence="1"/>